<dbReference type="CDD" id="cd02440">
    <property type="entry name" value="AdoMet_MTases"/>
    <property type="match status" value="1"/>
</dbReference>
<keyword evidence="2" id="KW-0489">Methyltransferase</keyword>
<dbReference type="SUPFAM" id="SSF53335">
    <property type="entry name" value="S-adenosyl-L-methionine-dependent methyltransferases"/>
    <property type="match status" value="1"/>
</dbReference>
<dbReference type="Proteomes" id="UP001595989">
    <property type="component" value="Unassembled WGS sequence"/>
</dbReference>
<dbReference type="GO" id="GO:0032259">
    <property type="term" value="P:methylation"/>
    <property type="evidence" value="ECO:0007669"/>
    <property type="project" value="UniProtKB-KW"/>
</dbReference>
<dbReference type="PANTHER" id="PTHR45036">
    <property type="entry name" value="METHYLTRANSFERASE LIKE 7B"/>
    <property type="match status" value="1"/>
</dbReference>
<dbReference type="EC" id="2.1.1.-" evidence="2"/>
<dbReference type="PANTHER" id="PTHR45036:SF1">
    <property type="entry name" value="METHYLTRANSFERASE LIKE 7A"/>
    <property type="match status" value="1"/>
</dbReference>
<evidence type="ECO:0000313" key="3">
    <source>
        <dbReference type="Proteomes" id="UP001595989"/>
    </source>
</evidence>
<dbReference type="InterPro" id="IPR013216">
    <property type="entry name" value="Methyltransf_11"/>
</dbReference>
<accession>A0ABV9DMN2</accession>
<dbReference type="GO" id="GO:0008168">
    <property type="term" value="F:methyltransferase activity"/>
    <property type="evidence" value="ECO:0007669"/>
    <property type="project" value="UniProtKB-KW"/>
</dbReference>
<protein>
    <submittedName>
        <fullName evidence="2">Class I SAM-dependent methyltransferase</fullName>
        <ecNumber evidence="2">2.1.1.-</ecNumber>
    </submittedName>
</protein>
<dbReference type="Pfam" id="PF08241">
    <property type="entry name" value="Methyltransf_11"/>
    <property type="match status" value="1"/>
</dbReference>
<gene>
    <name evidence="2" type="ORF">ACFO3D_18125</name>
</gene>
<dbReference type="RefSeq" id="WP_390299521.1">
    <property type="nucleotide sequence ID" value="NZ_JBHSFU010000015.1"/>
</dbReference>
<comment type="caution">
    <text evidence="2">The sequence shown here is derived from an EMBL/GenBank/DDBJ whole genome shotgun (WGS) entry which is preliminary data.</text>
</comment>
<reference evidence="3" key="1">
    <citation type="journal article" date="2019" name="Int. J. Syst. Evol. Microbiol.">
        <title>The Global Catalogue of Microorganisms (GCM) 10K type strain sequencing project: providing services to taxonomists for standard genome sequencing and annotation.</title>
        <authorList>
            <consortium name="The Broad Institute Genomics Platform"/>
            <consortium name="The Broad Institute Genome Sequencing Center for Infectious Disease"/>
            <person name="Wu L."/>
            <person name="Ma J."/>
        </authorList>
    </citation>
    <scope>NUCLEOTIDE SEQUENCE [LARGE SCALE GENOMIC DNA]</scope>
    <source>
        <strain evidence="3">CGMCC 4.7426</strain>
    </source>
</reference>
<evidence type="ECO:0000313" key="2">
    <source>
        <dbReference type="EMBL" id="MFC4560080.1"/>
    </source>
</evidence>
<organism evidence="2 3">
    <name type="scientific">Virgibacillus kekensis</name>
    <dbReference type="NCBI Taxonomy" id="202261"/>
    <lineage>
        <taxon>Bacteria</taxon>
        <taxon>Bacillati</taxon>
        <taxon>Bacillota</taxon>
        <taxon>Bacilli</taxon>
        <taxon>Bacillales</taxon>
        <taxon>Bacillaceae</taxon>
        <taxon>Virgibacillus</taxon>
    </lineage>
</organism>
<dbReference type="Gene3D" id="3.40.50.150">
    <property type="entry name" value="Vaccinia Virus protein VP39"/>
    <property type="match status" value="1"/>
</dbReference>
<sequence length="200" mass="22731">MGKWFPRIYDTAMKPLEKNKFNLIRKSLVEQAYGRVLEVGSGTGINFPYYKNVTRLDAIEPNPRMQEKAIPRVDDASIPIQTYTAGAEKLPFDDNTFDSVVATLVFCTIPDPVAALREIRRVAKPGARMLFFEHVKMDQPALAKAQSFMTPVWKQVCDGCHLDRDTLGLLQDSSLEILKINRYYRGLFLSIVVNNQPISY</sequence>
<feature type="domain" description="Methyltransferase type 11" evidence="1">
    <location>
        <begin position="37"/>
        <end position="131"/>
    </location>
</feature>
<keyword evidence="3" id="KW-1185">Reference proteome</keyword>
<dbReference type="EMBL" id="JBHSFU010000015">
    <property type="protein sequence ID" value="MFC4560080.1"/>
    <property type="molecule type" value="Genomic_DNA"/>
</dbReference>
<name>A0ABV9DMN2_9BACI</name>
<dbReference type="InterPro" id="IPR029063">
    <property type="entry name" value="SAM-dependent_MTases_sf"/>
</dbReference>
<dbReference type="InterPro" id="IPR052356">
    <property type="entry name" value="Thiol_S-MT"/>
</dbReference>
<evidence type="ECO:0000259" key="1">
    <source>
        <dbReference type="Pfam" id="PF08241"/>
    </source>
</evidence>
<keyword evidence="2" id="KW-0808">Transferase</keyword>
<proteinExistence type="predicted"/>